<dbReference type="SMART" id="SM01318">
    <property type="entry name" value="SVWC"/>
    <property type="match status" value="1"/>
</dbReference>
<organism evidence="4 5">
    <name type="scientific">Drosophila rubida</name>
    <dbReference type="NCBI Taxonomy" id="30044"/>
    <lineage>
        <taxon>Eukaryota</taxon>
        <taxon>Metazoa</taxon>
        <taxon>Ecdysozoa</taxon>
        <taxon>Arthropoda</taxon>
        <taxon>Hexapoda</taxon>
        <taxon>Insecta</taxon>
        <taxon>Pterygota</taxon>
        <taxon>Neoptera</taxon>
        <taxon>Endopterygota</taxon>
        <taxon>Diptera</taxon>
        <taxon>Brachycera</taxon>
        <taxon>Muscomorpha</taxon>
        <taxon>Ephydroidea</taxon>
        <taxon>Drosophilidae</taxon>
        <taxon>Drosophila</taxon>
    </lineage>
</organism>
<dbReference type="AlphaFoldDB" id="A0AAD4PQW4"/>
<sequence length="132" mass="15134">SYRYQSKFCSDTYSGRQLYVGELYTRPGQCVRVQCLGTLHLWEDSCKTPAGLKGTCAVVPQTETDLEYPKCCPLYECKTYESNAQGEVETTNTYEHTGYLRRSYVTELIRINKPHQMEPGEILTAPARKYQV</sequence>
<gene>
    <name evidence="4" type="ORF">KR093_005685</name>
</gene>
<dbReference type="Proteomes" id="UP001200034">
    <property type="component" value="Unassembled WGS sequence"/>
</dbReference>
<evidence type="ECO:0000313" key="5">
    <source>
        <dbReference type="Proteomes" id="UP001200034"/>
    </source>
</evidence>
<dbReference type="InterPro" id="IPR029277">
    <property type="entry name" value="SVWC_dom"/>
</dbReference>
<reference evidence="4" key="1">
    <citation type="journal article" date="2021" name="Mol. Ecol. Resour.">
        <title>Phylogenomic analyses of the genus Drosophila reveals genomic signals of climate adaptation.</title>
        <authorList>
            <person name="Li F."/>
            <person name="Rane R.V."/>
            <person name="Luria V."/>
            <person name="Xiong Z."/>
            <person name="Chen J."/>
            <person name="Li Z."/>
            <person name="Catullo R.A."/>
            <person name="Griffin P.C."/>
            <person name="Schiffer M."/>
            <person name="Pearce S."/>
            <person name="Lee S.F."/>
            <person name="McElroy K."/>
            <person name="Stocker A."/>
            <person name="Shirriffs J."/>
            <person name="Cockerell F."/>
            <person name="Coppin C."/>
            <person name="Sgro C.M."/>
            <person name="Karger A."/>
            <person name="Cain J.W."/>
            <person name="Weber J.A."/>
            <person name="Santpere G."/>
            <person name="Kirschner M.W."/>
            <person name="Hoffmann A.A."/>
            <person name="Oakeshott J.G."/>
            <person name="Zhang G."/>
        </authorList>
    </citation>
    <scope>NUCLEOTIDE SEQUENCE</scope>
    <source>
        <strain evidence="4">BGI-SZ-2011g</strain>
    </source>
</reference>
<protein>
    <recommendedName>
        <fullName evidence="3">Single domain-containing protein</fullName>
    </recommendedName>
</protein>
<evidence type="ECO:0000259" key="3">
    <source>
        <dbReference type="SMART" id="SM01318"/>
    </source>
</evidence>
<comment type="subcellular location">
    <subcellularLocation>
        <location evidence="1">Secreted</location>
    </subcellularLocation>
</comment>
<accession>A0AAD4PQW4</accession>
<feature type="domain" description="Single" evidence="3">
    <location>
        <begin position="9"/>
        <end position="77"/>
    </location>
</feature>
<dbReference type="GO" id="GO:0005576">
    <property type="term" value="C:extracellular region"/>
    <property type="evidence" value="ECO:0007669"/>
    <property type="project" value="UniProtKB-SubCell"/>
</dbReference>
<evidence type="ECO:0000256" key="1">
    <source>
        <dbReference type="ARBA" id="ARBA00004613"/>
    </source>
</evidence>
<keyword evidence="5" id="KW-1185">Reference proteome</keyword>
<proteinExistence type="predicted"/>
<evidence type="ECO:0000313" key="4">
    <source>
        <dbReference type="EMBL" id="KAH8387235.1"/>
    </source>
</evidence>
<dbReference type="Pfam" id="PF15430">
    <property type="entry name" value="SVWC"/>
    <property type="match status" value="1"/>
</dbReference>
<keyword evidence="2" id="KW-0964">Secreted</keyword>
<feature type="non-terminal residue" evidence="4">
    <location>
        <position position="1"/>
    </location>
</feature>
<comment type="caution">
    <text evidence="4">The sequence shown here is derived from an EMBL/GenBank/DDBJ whole genome shotgun (WGS) entry which is preliminary data.</text>
</comment>
<evidence type="ECO:0000256" key="2">
    <source>
        <dbReference type="ARBA" id="ARBA00022525"/>
    </source>
</evidence>
<dbReference type="EMBL" id="JAJJHW010000095">
    <property type="protein sequence ID" value="KAH8387235.1"/>
    <property type="molecule type" value="Genomic_DNA"/>
</dbReference>
<name>A0AAD4PQW4_9MUSC</name>